<reference evidence="2 3" key="1">
    <citation type="submission" date="2020-08" db="EMBL/GenBank/DDBJ databases">
        <title>Genome public.</title>
        <authorList>
            <person name="Liu C."/>
            <person name="Sun Q."/>
        </authorList>
    </citation>
    <scope>NUCLEOTIDE SEQUENCE [LARGE SCALE GENOMIC DNA]</scope>
    <source>
        <strain evidence="2 3">BX4</strain>
    </source>
</reference>
<sequence>MNRINISKDEYLNNLKDIRNYITCMEEQHSLIDNFDRENLDVNIIKQRFTKVMSTPVVYNAVIISLYGCFENYIDKIADSLLDFWVEKADRYVNLANEIKQKHIKKSGEFLVNSNRFKNFEITELEVIKNLYSCFEEEKFSLNKELLLTHSGNLGIDQLIELFNDLGIKNSKAKILGKKKFVEYIKNKNEFSDEKAKEYINKKKGGDVNRLFEELTQLVEQRNKVAHGWCVDTRLSNSVLVEQIIPFMEMMGQVICDIFEEELIIILQTCGLLNEIDMIIDVYNNNILCINSKKSRLKVGEYIFAYTGKDYNRFKILNIQHNEKDIQKVEEDNIDVGILVDGYIKKNWKYYYT</sequence>
<dbReference type="EMBL" id="JACOOZ010000008">
    <property type="protein sequence ID" value="MBC5668547.1"/>
    <property type="molecule type" value="Genomic_DNA"/>
</dbReference>
<dbReference type="Proteomes" id="UP000597877">
    <property type="component" value="Unassembled WGS sequence"/>
</dbReference>
<proteinExistence type="predicted"/>
<comment type="caution">
    <text evidence="2">The sequence shown here is derived from an EMBL/GenBank/DDBJ whole genome shotgun (WGS) entry which is preliminary data.</text>
</comment>
<dbReference type="Pfam" id="PF18735">
    <property type="entry name" value="HEPN_RiboL-PSP"/>
    <property type="match status" value="1"/>
</dbReference>
<protein>
    <recommendedName>
        <fullName evidence="1">RiboL-PSP-HEPN domain-containing protein</fullName>
    </recommendedName>
</protein>
<gene>
    <name evidence="2" type="ORF">H8S00_11245</name>
</gene>
<organism evidence="2 3">
    <name type="scientific">Eubacterium segne</name>
    <dbReference type="NCBI Taxonomy" id="2763045"/>
    <lineage>
        <taxon>Bacteria</taxon>
        <taxon>Bacillati</taxon>
        <taxon>Bacillota</taxon>
        <taxon>Clostridia</taxon>
        <taxon>Eubacteriales</taxon>
        <taxon>Eubacteriaceae</taxon>
        <taxon>Eubacterium</taxon>
    </lineage>
</organism>
<evidence type="ECO:0000313" key="2">
    <source>
        <dbReference type="EMBL" id="MBC5668547.1"/>
    </source>
</evidence>
<accession>A0ABR7F5U0</accession>
<dbReference type="InterPro" id="IPR041519">
    <property type="entry name" value="HEPN_RiboL-PSP"/>
</dbReference>
<evidence type="ECO:0000313" key="3">
    <source>
        <dbReference type="Proteomes" id="UP000597877"/>
    </source>
</evidence>
<name>A0ABR7F5U0_9FIRM</name>
<evidence type="ECO:0000259" key="1">
    <source>
        <dbReference type="Pfam" id="PF18735"/>
    </source>
</evidence>
<keyword evidence="3" id="KW-1185">Reference proteome</keyword>
<feature type="domain" description="RiboL-PSP-HEPN" evidence="1">
    <location>
        <begin position="56"/>
        <end position="258"/>
    </location>
</feature>
<dbReference type="RefSeq" id="WP_186840577.1">
    <property type="nucleotide sequence ID" value="NZ_JACOOZ010000008.1"/>
</dbReference>